<name>A0A917U241_9ACTN</name>
<dbReference type="Proteomes" id="UP000642070">
    <property type="component" value="Unassembled WGS sequence"/>
</dbReference>
<accession>A0A917U241</accession>
<evidence type="ECO:0000313" key="2">
    <source>
        <dbReference type="Proteomes" id="UP000642070"/>
    </source>
</evidence>
<reference evidence="1" key="1">
    <citation type="journal article" date="2014" name="Int. J. Syst. Evol. Microbiol.">
        <title>Complete genome sequence of Corynebacterium casei LMG S-19264T (=DSM 44701T), isolated from a smear-ripened cheese.</title>
        <authorList>
            <consortium name="US DOE Joint Genome Institute (JGI-PGF)"/>
            <person name="Walter F."/>
            <person name="Albersmeier A."/>
            <person name="Kalinowski J."/>
            <person name="Ruckert C."/>
        </authorList>
    </citation>
    <scope>NUCLEOTIDE SEQUENCE</scope>
    <source>
        <strain evidence="1">JCM 19831</strain>
    </source>
</reference>
<evidence type="ECO:0000313" key="1">
    <source>
        <dbReference type="EMBL" id="GGM52457.1"/>
    </source>
</evidence>
<keyword evidence="2" id="KW-1185">Reference proteome</keyword>
<gene>
    <name evidence="1" type="ORF">GCM10007977_062520</name>
</gene>
<dbReference type="EMBL" id="BMPI01000035">
    <property type="protein sequence ID" value="GGM52457.1"/>
    <property type="molecule type" value="Genomic_DNA"/>
</dbReference>
<proteinExistence type="predicted"/>
<sequence>MEYDINRLTKLGRRRAKLLADTKENLAEIQAEIPVARQAGVTQERIAAATGLSRVTVAKYDPTSGPTAPQGDGP</sequence>
<dbReference type="RefSeq" id="WP_190253566.1">
    <property type="nucleotide sequence ID" value="NZ_BMPI01000035.1"/>
</dbReference>
<organism evidence="1 2">
    <name type="scientific">Dactylosporangium sucinum</name>
    <dbReference type="NCBI Taxonomy" id="1424081"/>
    <lineage>
        <taxon>Bacteria</taxon>
        <taxon>Bacillati</taxon>
        <taxon>Actinomycetota</taxon>
        <taxon>Actinomycetes</taxon>
        <taxon>Micromonosporales</taxon>
        <taxon>Micromonosporaceae</taxon>
        <taxon>Dactylosporangium</taxon>
    </lineage>
</organism>
<dbReference type="AlphaFoldDB" id="A0A917U241"/>
<comment type="caution">
    <text evidence="1">The sequence shown here is derived from an EMBL/GenBank/DDBJ whole genome shotgun (WGS) entry which is preliminary data.</text>
</comment>
<protein>
    <submittedName>
        <fullName evidence="1">Uncharacterized protein</fullName>
    </submittedName>
</protein>
<reference evidence="1" key="2">
    <citation type="submission" date="2020-09" db="EMBL/GenBank/DDBJ databases">
        <authorList>
            <person name="Sun Q."/>
            <person name="Ohkuma M."/>
        </authorList>
    </citation>
    <scope>NUCLEOTIDE SEQUENCE</scope>
    <source>
        <strain evidence="1">JCM 19831</strain>
    </source>
</reference>